<feature type="region of interest" description="Disordered" evidence="1">
    <location>
        <begin position="1"/>
        <end position="146"/>
    </location>
</feature>
<dbReference type="RefSeq" id="XP_009525999.1">
    <property type="nucleotide sequence ID" value="XM_009527704.1"/>
</dbReference>
<dbReference type="GeneID" id="20639029"/>
<keyword evidence="3" id="KW-1185">Reference proteome</keyword>
<protein>
    <submittedName>
        <fullName evidence="2">Uncharacterized protein</fullName>
    </submittedName>
</protein>
<gene>
    <name evidence="2" type="ORF">PHYSODRAFT_259009</name>
</gene>
<reference evidence="2 3" key="1">
    <citation type="journal article" date="2006" name="Science">
        <title>Phytophthora genome sequences uncover evolutionary origins and mechanisms of pathogenesis.</title>
        <authorList>
            <person name="Tyler B.M."/>
            <person name="Tripathy S."/>
            <person name="Zhang X."/>
            <person name="Dehal P."/>
            <person name="Jiang R.H."/>
            <person name="Aerts A."/>
            <person name="Arredondo F.D."/>
            <person name="Baxter L."/>
            <person name="Bensasson D."/>
            <person name="Beynon J.L."/>
            <person name="Chapman J."/>
            <person name="Damasceno C.M."/>
            <person name="Dorrance A.E."/>
            <person name="Dou D."/>
            <person name="Dickerman A.W."/>
            <person name="Dubchak I.L."/>
            <person name="Garbelotto M."/>
            <person name="Gijzen M."/>
            <person name="Gordon S.G."/>
            <person name="Govers F."/>
            <person name="Grunwald N.J."/>
            <person name="Huang W."/>
            <person name="Ivors K.L."/>
            <person name="Jones R.W."/>
            <person name="Kamoun S."/>
            <person name="Krampis K."/>
            <person name="Lamour K.H."/>
            <person name="Lee M.K."/>
            <person name="McDonald W.H."/>
            <person name="Medina M."/>
            <person name="Meijer H.J."/>
            <person name="Nordberg E.K."/>
            <person name="Maclean D.J."/>
            <person name="Ospina-Giraldo M.D."/>
            <person name="Morris P.F."/>
            <person name="Phuntumart V."/>
            <person name="Putnam N.H."/>
            <person name="Rash S."/>
            <person name="Rose J.K."/>
            <person name="Sakihama Y."/>
            <person name="Salamov A.A."/>
            <person name="Savidor A."/>
            <person name="Scheuring C.F."/>
            <person name="Smith B.M."/>
            <person name="Sobral B.W."/>
            <person name="Terry A."/>
            <person name="Torto-Alalibo T.A."/>
            <person name="Win J."/>
            <person name="Xu Z."/>
            <person name="Zhang H."/>
            <person name="Grigoriev I.V."/>
            <person name="Rokhsar D.S."/>
            <person name="Boore J.L."/>
        </authorList>
    </citation>
    <scope>NUCLEOTIDE SEQUENCE [LARGE SCALE GENOMIC DNA]</scope>
    <source>
        <strain evidence="2 3">P6497</strain>
    </source>
</reference>
<organism evidence="2 3">
    <name type="scientific">Phytophthora sojae (strain P6497)</name>
    <name type="common">Soybean stem and root rot agent</name>
    <name type="synonym">Phytophthora megasperma f. sp. glycines</name>
    <dbReference type="NCBI Taxonomy" id="1094619"/>
    <lineage>
        <taxon>Eukaryota</taxon>
        <taxon>Sar</taxon>
        <taxon>Stramenopiles</taxon>
        <taxon>Oomycota</taxon>
        <taxon>Peronosporomycetes</taxon>
        <taxon>Peronosporales</taxon>
        <taxon>Peronosporaceae</taxon>
        <taxon>Phytophthora</taxon>
    </lineage>
</organism>
<evidence type="ECO:0000256" key="1">
    <source>
        <dbReference type="SAM" id="MobiDB-lite"/>
    </source>
</evidence>
<feature type="compositionally biased region" description="Basic and acidic residues" evidence="1">
    <location>
        <begin position="54"/>
        <end position="75"/>
    </location>
</feature>
<dbReference type="InParanoid" id="G4ZE20"/>
<proteinExistence type="predicted"/>
<accession>G4ZE20</accession>
<feature type="compositionally biased region" description="Basic and acidic residues" evidence="1">
    <location>
        <begin position="125"/>
        <end position="136"/>
    </location>
</feature>
<dbReference type="EMBL" id="JH159154">
    <property type="protein sequence ID" value="EGZ16941.1"/>
    <property type="molecule type" value="Genomic_DNA"/>
</dbReference>
<dbReference type="AlphaFoldDB" id="G4ZE20"/>
<evidence type="ECO:0000313" key="3">
    <source>
        <dbReference type="Proteomes" id="UP000002640"/>
    </source>
</evidence>
<sequence>MSSAASAKDSDDRRPSGQVPAADDDPGTSPVDTEVRPPDEIVPETQPEEEDDFPAERNEFSKLMTNDRTRQHEGLDPALNEGRASEVASDGPPPLQTEGAPPETTETSGRREQVAEMSSHQQAETSKKAEMEEESKQPATAEQMAAALQHSLQTATYRKPRPQAWMDLVQQLFETVFPKSPSKKKYLSAAAQRLPRLTKPEMERLVDVFEDIVVSQHQDWTSWSRLVVASCHTVYISRQSLEYVLSKELGKVSMQTAELQAPVLTQWAQKVAGQQEGGG</sequence>
<dbReference type="KEGG" id="psoj:PHYSODRAFT_259009"/>
<evidence type="ECO:0000313" key="2">
    <source>
        <dbReference type="EMBL" id="EGZ16941.1"/>
    </source>
</evidence>
<dbReference type="Proteomes" id="UP000002640">
    <property type="component" value="Unassembled WGS sequence"/>
</dbReference>
<name>G4ZE20_PHYSP</name>